<dbReference type="OrthoDB" id="20848at10239"/>
<dbReference type="Proteomes" id="UP000006172">
    <property type="component" value="Segment"/>
</dbReference>
<name>I4DSI1_9CAUD</name>
<gene>
    <name evidence="1" type="primary">efb5</name>
</gene>
<organism evidence="1 2">
    <name type="scientific">Enterococcus phage BC611</name>
    <dbReference type="NCBI Taxonomy" id="1173135"/>
    <lineage>
        <taxon>Viruses</taxon>
        <taxon>Duplodnaviria</taxon>
        <taxon>Heunggongvirae</taxon>
        <taxon>Uroviricota</taxon>
        <taxon>Caudoviricetes</taxon>
        <taxon>Saphexavirus</taxon>
        <taxon>Saphexavirus BC611</taxon>
    </lineage>
</organism>
<keyword evidence="2" id="KW-1185">Reference proteome</keyword>
<reference evidence="1 2" key="1">
    <citation type="journal article" date="2012" name="J. Virol.">
        <title>Complete Genome Sequence of Bacteriophage BC-611 Specifically Infecting Enterococcus faecalis Strain NP-10011.</title>
        <authorList>
            <person name="Horiuchi T."/>
            <person name="Sakka M."/>
            <person name="Hayashi A."/>
            <person name="Shimada T."/>
            <person name="Kimura T."/>
            <person name="Sakka K."/>
        </authorList>
    </citation>
    <scope>NUCLEOTIDE SEQUENCE [LARGE SCALE GENOMIC DNA]</scope>
</reference>
<sequence>MKLIDGEALLNDVKSHIDYSPEDDYDEGWNDALDTCMEEIKQALVKDKEEAAETPIAFGGNPFTTGYLTPSEMSLKAPKSGFIVNSNDNTIKALKAAREAIEDTYDTEAAVAFIDGMLTALEI</sequence>
<dbReference type="RefSeq" id="YP_006488732.1">
    <property type="nucleotide sequence ID" value="NC_018086.1"/>
</dbReference>
<evidence type="ECO:0000313" key="1">
    <source>
        <dbReference type="EMBL" id="BAM20871.1"/>
    </source>
</evidence>
<dbReference type="GeneID" id="13165342"/>
<accession>I4DSI1</accession>
<dbReference type="EMBL" id="AB712291">
    <property type="protein sequence ID" value="BAM20871.1"/>
    <property type="molecule type" value="Genomic_DNA"/>
</dbReference>
<evidence type="ECO:0000313" key="2">
    <source>
        <dbReference type="Proteomes" id="UP000006172"/>
    </source>
</evidence>
<dbReference type="KEGG" id="vg:13165342"/>
<protein>
    <submittedName>
        <fullName evidence="1">Uncharacterized protein</fullName>
    </submittedName>
</protein>
<proteinExistence type="predicted"/>